<evidence type="ECO:0000259" key="4">
    <source>
        <dbReference type="PROSITE" id="PS50949"/>
    </source>
</evidence>
<keyword evidence="6" id="KW-1185">Reference proteome</keyword>
<keyword evidence="1" id="KW-0805">Transcription regulation</keyword>
<dbReference type="SMART" id="SM00895">
    <property type="entry name" value="FCD"/>
    <property type="match status" value="1"/>
</dbReference>
<gene>
    <name evidence="5" type="ORF">GCM10007269_26100</name>
</gene>
<dbReference type="Pfam" id="PF07729">
    <property type="entry name" value="FCD"/>
    <property type="match status" value="1"/>
</dbReference>
<dbReference type="PANTHER" id="PTHR43537">
    <property type="entry name" value="TRANSCRIPTIONAL REGULATOR, GNTR FAMILY"/>
    <property type="match status" value="1"/>
</dbReference>
<keyword evidence="3" id="KW-0804">Transcription</keyword>
<dbReference type="Gene3D" id="1.20.120.530">
    <property type="entry name" value="GntR ligand-binding domain-like"/>
    <property type="match status" value="1"/>
</dbReference>
<comment type="caution">
    <text evidence="5">The sequence shown here is derived from an EMBL/GenBank/DDBJ whole genome shotgun (WGS) entry which is preliminary data.</text>
</comment>
<dbReference type="InterPro" id="IPR036388">
    <property type="entry name" value="WH-like_DNA-bd_sf"/>
</dbReference>
<evidence type="ECO:0000313" key="5">
    <source>
        <dbReference type="EMBL" id="GGD82091.1"/>
    </source>
</evidence>
<dbReference type="InterPro" id="IPR008920">
    <property type="entry name" value="TF_FadR/GntR_C"/>
</dbReference>
<evidence type="ECO:0000256" key="2">
    <source>
        <dbReference type="ARBA" id="ARBA00023125"/>
    </source>
</evidence>
<dbReference type="PANTHER" id="PTHR43537:SF44">
    <property type="entry name" value="GNTR FAMILY REGULATORY PROTEIN"/>
    <property type="match status" value="1"/>
</dbReference>
<dbReference type="Proteomes" id="UP000629365">
    <property type="component" value="Unassembled WGS sequence"/>
</dbReference>
<dbReference type="Gene3D" id="1.10.10.10">
    <property type="entry name" value="Winged helix-like DNA-binding domain superfamily/Winged helix DNA-binding domain"/>
    <property type="match status" value="1"/>
</dbReference>
<dbReference type="PROSITE" id="PS50949">
    <property type="entry name" value="HTH_GNTR"/>
    <property type="match status" value="1"/>
</dbReference>
<evidence type="ECO:0000256" key="1">
    <source>
        <dbReference type="ARBA" id="ARBA00023015"/>
    </source>
</evidence>
<dbReference type="InterPro" id="IPR000524">
    <property type="entry name" value="Tscrpt_reg_HTH_GntR"/>
</dbReference>
<dbReference type="Pfam" id="PF00392">
    <property type="entry name" value="GntR"/>
    <property type="match status" value="1"/>
</dbReference>
<dbReference type="EMBL" id="BMCM01000004">
    <property type="protein sequence ID" value="GGD82091.1"/>
    <property type="molecule type" value="Genomic_DNA"/>
</dbReference>
<feature type="domain" description="HTH gntR-type" evidence="4">
    <location>
        <begin position="22"/>
        <end position="89"/>
    </location>
</feature>
<accession>A0ABQ1RTZ3</accession>
<evidence type="ECO:0000256" key="3">
    <source>
        <dbReference type="ARBA" id="ARBA00023163"/>
    </source>
</evidence>
<dbReference type="InterPro" id="IPR011711">
    <property type="entry name" value="GntR_C"/>
</dbReference>
<proteinExistence type="predicted"/>
<name>A0ABQ1RTZ3_9MICO</name>
<dbReference type="RefSeq" id="WP_188437017.1">
    <property type="nucleotide sequence ID" value="NZ_BMCM01000004.1"/>
</dbReference>
<dbReference type="SMART" id="SM00345">
    <property type="entry name" value="HTH_GNTR"/>
    <property type="match status" value="1"/>
</dbReference>
<sequence length="256" mass="27745">MSPLPGIGADPASSSVASIPVTGRRNLVFDTLGREICAGVIAPQATFTTESIESRFQVSRSVVREALRALEAQGLITPKRRVGVRVLPLTDWNVYDLQVIRWRLAGPSRVAQLRSLTELRAAIEPAAARMAALRAPLNQASDLVGLAGRLWAAGREGDAPKFLDLDKEFHALILTMSGNEMFAQLHHLVAEVLTGRTQYDLMPKYPAPEALQMHVDIATAIQTGNAEKAAASMVSIMDRTLAEMSSIWEQKAPIIG</sequence>
<dbReference type="InterPro" id="IPR036390">
    <property type="entry name" value="WH_DNA-bd_sf"/>
</dbReference>
<reference evidence="6" key="1">
    <citation type="journal article" date="2019" name="Int. J. Syst. Evol. Microbiol.">
        <title>The Global Catalogue of Microorganisms (GCM) 10K type strain sequencing project: providing services to taxonomists for standard genome sequencing and annotation.</title>
        <authorList>
            <consortium name="The Broad Institute Genomics Platform"/>
            <consortium name="The Broad Institute Genome Sequencing Center for Infectious Disease"/>
            <person name="Wu L."/>
            <person name="Ma J."/>
        </authorList>
    </citation>
    <scope>NUCLEOTIDE SEQUENCE [LARGE SCALE GENOMIC DNA]</scope>
    <source>
        <strain evidence="6">CCM 7640</strain>
    </source>
</reference>
<keyword evidence="2" id="KW-0238">DNA-binding</keyword>
<dbReference type="SUPFAM" id="SSF48008">
    <property type="entry name" value="GntR ligand-binding domain-like"/>
    <property type="match status" value="1"/>
</dbReference>
<organism evidence="5 6">
    <name type="scientific">Microbacterium murale</name>
    <dbReference type="NCBI Taxonomy" id="1081040"/>
    <lineage>
        <taxon>Bacteria</taxon>
        <taxon>Bacillati</taxon>
        <taxon>Actinomycetota</taxon>
        <taxon>Actinomycetes</taxon>
        <taxon>Micrococcales</taxon>
        <taxon>Microbacteriaceae</taxon>
        <taxon>Microbacterium</taxon>
    </lineage>
</organism>
<evidence type="ECO:0000313" key="6">
    <source>
        <dbReference type="Proteomes" id="UP000629365"/>
    </source>
</evidence>
<dbReference type="SUPFAM" id="SSF46785">
    <property type="entry name" value="Winged helix' DNA-binding domain"/>
    <property type="match status" value="1"/>
</dbReference>
<protein>
    <submittedName>
        <fullName evidence="5">Transcription factor</fullName>
    </submittedName>
</protein>